<keyword evidence="1" id="KW-0732">Signal</keyword>
<name>A0ABS7C6P8_9BACL</name>
<accession>A0ABS7C6P8</accession>
<dbReference type="InterPro" id="IPR001119">
    <property type="entry name" value="SLH_dom"/>
</dbReference>
<keyword evidence="4" id="KW-1185">Reference proteome</keyword>
<sequence length="234" mass="25444">MTSKKKMLGLSAAVVLSLSFAGQSFAASTTFTDLDKVAAKDKIISLQAGGFVSGVSSDQFLPAATLTASQGIQMIVKAFDLNIDTLRFVKMPLATDYYKNAKNDAWYADTLIIAANSGFDLPADLDPSKKWTKEEFAHQLMLAMEGHFPLPMINVKTVDIKDQDDFTVEYNGPIQRSIVLGITSLDAEGNFHPKAEITRAESAEMIYNAIEYVKAHPAPAQPETSAQMETPNEG</sequence>
<dbReference type="PROSITE" id="PS51272">
    <property type="entry name" value="SLH"/>
    <property type="match status" value="1"/>
</dbReference>
<evidence type="ECO:0000259" key="2">
    <source>
        <dbReference type="PROSITE" id="PS51272"/>
    </source>
</evidence>
<dbReference type="Proteomes" id="UP001519887">
    <property type="component" value="Unassembled WGS sequence"/>
</dbReference>
<evidence type="ECO:0000313" key="3">
    <source>
        <dbReference type="EMBL" id="MBW7456600.1"/>
    </source>
</evidence>
<dbReference type="RefSeq" id="WP_210038759.1">
    <property type="nucleotide sequence ID" value="NZ_JBHLVU010000011.1"/>
</dbReference>
<gene>
    <name evidence="3" type="ORF">K0U00_21410</name>
</gene>
<feature type="domain" description="SLH" evidence="2">
    <location>
        <begin position="157"/>
        <end position="220"/>
    </location>
</feature>
<dbReference type="EMBL" id="JAHZIK010000618">
    <property type="protein sequence ID" value="MBW7456600.1"/>
    <property type="molecule type" value="Genomic_DNA"/>
</dbReference>
<feature type="signal peptide" evidence="1">
    <location>
        <begin position="1"/>
        <end position="26"/>
    </location>
</feature>
<dbReference type="Pfam" id="PF00395">
    <property type="entry name" value="SLH"/>
    <property type="match status" value="1"/>
</dbReference>
<comment type="caution">
    <text evidence="3">The sequence shown here is derived from an EMBL/GenBank/DDBJ whole genome shotgun (WGS) entry which is preliminary data.</text>
</comment>
<organism evidence="3 4">
    <name type="scientific">Paenibacillus sepulcri</name>
    <dbReference type="NCBI Taxonomy" id="359917"/>
    <lineage>
        <taxon>Bacteria</taxon>
        <taxon>Bacillati</taxon>
        <taxon>Bacillota</taxon>
        <taxon>Bacilli</taxon>
        <taxon>Bacillales</taxon>
        <taxon>Paenibacillaceae</taxon>
        <taxon>Paenibacillus</taxon>
    </lineage>
</organism>
<feature type="chain" id="PRO_5046151705" evidence="1">
    <location>
        <begin position="27"/>
        <end position="234"/>
    </location>
</feature>
<evidence type="ECO:0000313" key="4">
    <source>
        <dbReference type="Proteomes" id="UP001519887"/>
    </source>
</evidence>
<protein>
    <submittedName>
        <fullName evidence="3">S-layer homology domain-containing protein</fullName>
    </submittedName>
</protein>
<reference evidence="3 4" key="1">
    <citation type="submission" date="2021-07" db="EMBL/GenBank/DDBJ databases">
        <title>Paenibacillus radiodurans sp. nov., isolated from the southeastern edge of Tengger Desert.</title>
        <authorList>
            <person name="Zhang G."/>
        </authorList>
    </citation>
    <scope>NUCLEOTIDE SEQUENCE [LARGE SCALE GENOMIC DNA]</scope>
    <source>
        <strain evidence="3 4">CCM 7311</strain>
    </source>
</reference>
<evidence type="ECO:0000256" key="1">
    <source>
        <dbReference type="SAM" id="SignalP"/>
    </source>
</evidence>
<proteinExistence type="predicted"/>